<organism evidence="1 2">
    <name type="scientific">Treponema bryantii</name>
    <dbReference type="NCBI Taxonomy" id="163"/>
    <lineage>
        <taxon>Bacteria</taxon>
        <taxon>Pseudomonadati</taxon>
        <taxon>Spirochaetota</taxon>
        <taxon>Spirochaetia</taxon>
        <taxon>Spirochaetales</taxon>
        <taxon>Treponemataceae</taxon>
        <taxon>Treponema</taxon>
    </lineage>
</organism>
<dbReference type="RefSeq" id="WP_074644741.1">
    <property type="nucleotide sequence ID" value="NZ_FOFU01000009.1"/>
</dbReference>
<protein>
    <submittedName>
        <fullName evidence="1">Uncharacterized protein</fullName>
    </submittedName>
</protein>
<reference evidence="1 2" key="1">
    <citation type="submission" date="2016-10" db="EMBL/GenBank/DDBJ databases">
        <authorList>
            <person name="de Groot N.N."/>
        </authorList>
    </citation>
    <scope>NUCLEOTIDE SEQUENCE [LARGE SCALE GENOMIC DNA]</scope>
    <source>
        <strain evidence="1 2">B25</strain>
    </source>
</reference>
<dbReference type="EMBL" id="FOFU01000009">
    <property type="protein sequence ID" value="SEQ70572.1"/>
    <property type="molecule type" value="Genomic_DNA"/>
</dbReference>
<gene>
    <name evidence="1" type="ORF">SAMN04487977_1092</name>
</gene>
<accession>A0A1H9I7N0</accession>
<proteinExistence type="predicted"/>
<evidence type="ECO:0000313" key="2">
    <source>
        <dbReference type="Proteomes" id="UP000182360"/>
    </source>
</evidence>
<keyword evidence="2" id="KW-1185">Reference proteome</keyword>
<dbReference type="AlphaFoldDB" id="A0A1H9I7N0"/>
<evidence type="ECO:0000313" key="1">
    <source>
        <dbReference type="EMBL" id="SEQ70572.1"/>
    </source>
</evidence>
<dbReference type="Proteomes" id="UP000182360">
    <property type="component" value="Unassembled WGS sequence"/>
</dbReference>
<dbReference type="SUPFAM" id="SSF82171">
    <property type="entry name" value="DPP6 N-terminal domain-like"/>
    <property type="match status" value="1"/>
</dbReference>
<sequence length="453" mass="52609">MKKHLFSFLIFVLIYCLSANEMRVGNGITEMQAAQNYDGTALILYVQNGSLKAINADESSRLQKIDLPEETGVITDVQGLCLSEIDSNYFVCIGKENDIYKLITIRLDYESSIELKKYALNFEQSVFSNFSLNYNDESKVYNYSFLNNNILYNISISDNEVNEIKSISNPDDIVTSYKFYYWYEGDLIGYYISNDNTKITFLKKNGNQFEKNDINSNGVIEYVDFFYTENKDLYMMLFADNKTILLKYNNFNFEEKENTQGYAYYPELISNNSLSNKISFYDSTLTIKRNLLEDSYIASDAKIIFSDENNVKMIYKTDNKWKLLNITQNNIQDVELNLASTNQFANYVDDHFILFEDLDNKQFIVISLDDYQKVKDIAAESIMAGTKIRRRESQNVWIFEDEKSVTLLSDELNVINKSNKEKFILTNSKNDKSKTCVYNKGSLIVNNTEVVYE</sequence>
<name>A0A1H9I7N0_9SPIR</name>